<dbReference type="GO" id="GO:0015677">
    <property type="term" value="P:copper ion import"/>
    <property type="evidence" value="ECO:0007669"/>
    <property type="project" value="TreeGrafter"/>
</dbReference>
<evidence type="ECO:0000256" key="8">
    <source>
        <dbReference type="ARBA" id="ARBA00023065"/>
    </source>
</evidence>
<dbReference type="PROSITE" id="PS51384">
    <property type="entry name" value="FAD_FR"/>
    <property type="match status" value="1"/>
</dbReference>
<keyword evidence="14" id="KW-1185">Reference proteome</keyword>
<feature type="domain" description="FAD-binding FR-type" evidence="12">
    <location>
        <begin position="311"/>
        <end position="475"/>
    </location>
</feature>
<comment type="similarity">
    <text evidence="2">Belongs to the ferric reductase (FRE) family.</text>
</comment>
<feature type="transmembrane region" description="Helical" evidence="10">
    <location>
        <begin position="275"/>
        <end position="294"/>
    </location>
</feature>
<evidence type="ECO:0000313" key="14">
    <source>
        <dbReference type="Proteomes" id="UP001316803"/>
    </source>
</evidence>
<dbReference type="Pfam" id="PF08030">
    <property type="entry name" value="NAD_binding_6"/>
    <property type="match status" value="1"/>
</dbReference>
<evidence type="ECO:0000256" key="9">
    <source>
        <dbReference type="ARBA" id="ARBA00023136"/>
    </source>
</evidence>
<dbReference type="GO" id="GO:0006826">
    <property type="term" value="P:iron ion transport"/>
    <property type="evidence" value="ECO:0007669"/>
    <property type="project" value="TreeGrafter"/>
</dbReference>
<dbReference type="InterPro" id="IPR039261">
    <property type="entry name" value="FNR_nucleotide-bd"/>
</dbReference>
<feature type="transmembrane region" description="Helical" evidence="10">
    <location>
        <begin position="132"/>
        <end position="152"/>
    </location>
</feature>
<dbReference type="InterPro" id="IPR013130">
    <property type="entry name" value="Fe3_Rdtase_TM_dom"/>
</dbReference>
<feature type="signal peptide" evidence="11">
    <location>
        <begin position="1"/>
        <end position="16"/>
    </location>
</feature>
<organism evidence="13 14">
    <name type="scientific">Knufia fluminis</name>
    <dbReference type="NCBI Taxonomy" id="191047"/>
    <lineage>
        <taxon>Eukaryota</taxon>
        <taxon>Fungi</taxon>
        <taxon>Dikarya</taxon>
        <taxon>Ascomycota</taxon>
        <taxon>Pezizomycotina</taxon>
        <taxon>Eurotiomycetes</taxon>
        <taxon>Chaetothyriomycetidae</taxon>
        <taxon>Chaetothyriales</taxon>
        <taxon>Trichomeriaceae</taxon>
        <taxon>Knufia</taxon>
    </lineage>
</organism>
<keyword evidence="9 10" id="KW-0472">Membrane</keyword>
<feature type="transmembrane region" description="Helical" evidence="10">
    <location>
        <begin position="246"/>
        <end position="263"/>
    </location>
</feature>
<dbReference type="EMBL" id="JAKLMC020000007">
    <property type="protein sequence ID" value="KAK5955333.1"/>
    <property type="molecule type" value="Genomic_DNA"/>
</dbReference>
<evidence type="ECO:0000256" key="5">
    <source>
        <dbReference type="ARBA" id="ARBA00022982"/>
    </source>
</evidence>
<feature type="transmembrane region" description="Helical" evidence="10">
    <location>
        <begin position="207"/>
        <end position="226"/>
    </location>
</feature>
<dbReference type="PANTHER" id="PTHR32361:SF24">
    <property type="entry name" value="REDUCTASE, PUTATIVE (AFU_ORTHOLOGUE AFUA_3G10820)-RELATED"/>
    <property type="match status" value="1"/>
</dbReference>
<evidence type="ECO:0000256" key="11">
    <source>
        <dbReference type="SAM" id="SignalP"/>
    </source>
</evidence>
<evidence type="ECO:0000313" key="13">
    <source>
        <dbReference type="EMBL" id="KAK5955333.1"/>
    </source>
</evidence>
<dbReference type="InterPro" id="IPR051410">
    <property type="entry name" value="Ferric/Cupric_Reductase"/>
</dbReference>
<dbReference type="CDD" id="cd06186">
    <property type="entry name" value="NOX_Duox_like_FAD_NADP"/>
    <property type="match status" value="1"/>
</dbReference>
<dbReference type="InterPro" id="IPR013121">
    <property type="entry name" value="Fe_red_NAD-bd_6"/>
</dbReference>
<dbReference type="Gene3D" id="3.40.50.80">
    <property type="entry name" value="Nucleotide-binding domain of ferredoxin-NADP reductase (FNR) module"/>
    <property type="match status" value="1"/>
</dbReference>
<keyword evidence="5" id="KW-0249">Electron transport</keyword>
<dbReference type="SFLD" id="SFLDG01168">
    <property type="entry name" value="Ferric_reductase_subgroup_(FRE"/>
    <property type="match status" value="1"/>
</dbReference>
<evidence type="ECO:0000256" key="3">
    <source>
        <dbReference type="ARBA" id="ARBA00022448"/>
    </source>
</evidence>
<dbReference type="SUPFAM" id="SSF52343">
    <property type="entry name" value="Ferredoxin reductase-like, C-terminal NADP-linked domain"/>
    <property type="match status" value="1"/>
</dbReference>
<dbReference type="InterPro" id="IPR017927">
    <property type="entry name" value="FAD-bd_FR_type"/>
</dbReference>
<evidence type="ECO:0000256" key="1">
    <source>
        <dbReference type="ARBA" id="ARBA00004141"/>
    </source>
</evidence>
<dbReference type="Pfam" id="PF01794">
    <property type="entry name" value="Ferric_reduct"/>
    <property type="match status" value="1"/>
</dbReference>
<reference evidence="13 14" key="1">
    <citation type="submission" date="2022-12" db="EMBL/GenBank/DDBJ databases">
        <title>Genomic features and morphological characterization of a novel Knufia sp. strain isolated from spacecraft assembly facility.</title>
        <authorList>
            <person name="Teixeira M."/>
            <person name="Chander A.M."/>
            <person name="Stajich J.E."/>
            <person name="Venkateswaran K."/>
        </authorList>
    </citation>
    <scope>NUCLEOTIDE SEQUENCE [LARGE SCALE GENOMIC DNA]</scope>
    <source>
        <strain evidence="13 14">FJI-L2-BK-P2</strain>
    </source>
</reference>
<keyword evidence="4 10" id="KW-0812">Transmembrane</keyword>
<evidence type="ECO:0000256" key="6">
    <source>
        <dbReference type="ARBA" id="ARBA00022989"/>
    </source>
</evidence>
<comment type="subcellular location">
    <subcellularLocation>
        <location evidence="1">Membrane</location>
        <topology evidence="1">Multi-pass membrane protein</topology>
    </subcellularLocation>
</comment>
<feature type="transmembrane region" description="Helical" evidence="10">
    <location>
        <begin position="49"/>
        <end position="66"/>
    </location>
</feature>
<keyword evidence="11" id="KW-0732">Signal</keyword>
<sequence length="629" mass="70069">MKTILAFSGMLAVASAAGSYGSNPSGTAEQNHATEIYLAWLNKSLAENYLYALIALTAVVFLYHSSTRVNNHVRHLSSLNGNPGSQKYFSTLSPTMAWMKDHILLAPLLHHRRAAPIKFSEKVNLGGLPTRFQAIFIGFVIIYNVFACVWNVPWSDPELEVLPILRNRTGTLATVNLIPIIIMSTIKNPLINALEISYDSFNLMHRWIGRLSILQGVAHTLCWMIGKVKSKGWPAVGASFTHSSFIYMGLIATIGFVLIGAQAPKMFRALAYEFFLHLHIALVAVTFAGLWIHLKEFPQLKYLMAAIIIWAATRLWRITTTIYRSCAGGGRGCKAIIEALPGDAMRIEFVLPRPWKAQSGQTLYFGIPSVGWWTMHPFSVAWSETYSHGGLSRNLSTKTTFTNHADPEKHTLNLPSSRARDMDLEGPKHQSFSLVVKKYDGFTRKLYEQASRQPQGLPMTVSALVEGPYGHAKSFNSYGTVLLFASGVGITHQMPYVRDLCQGYADGTVATKRMTLVWVVPDTECLEWVRPWMHEILGMDKRREVLRVLLYISRATLRQEIKSPSETVKMSRGRPDVRSIMMDSARERIGCLGISVCAGGGLADEVRRASRFAVGQGVNLDLVEEGFGW</sequence>
<keyword evidence="3" id="KW-0813">Transport</keyword>
<dbReference type="GO" id="GO:0000293">
    <property type="term" value="F:ferric-chelate reductase activity"/>
    <property type="evidence" value="ECO:0007669"/>
    <property type="project" value="UniProtKB-ARBA"/>
</dbReference>
<evidence type="ECO:0000259" key="12">
    <source>
        <dbReference type="PROSITE" id="PS51384"/>
    </source>
</evidence>
<dbReference type="Pfam" id="PF08022">
    <property type="entry name" value="FAD_binding_8"/>
    <property type="match status" value="1"/>
</dbReference>
<dbReference type="AlphaFoldDB" id="A0AAN8F2R0"/>
<dbReference type="SFLD" id="SFLDS00052">
    <property type="entry name" value="Ferric_Reductase_Domain"/>
    <property type="match status" value="1"/>
</dbReference>
<proteinExistence type="inferred from homology"/>
<dbReference type="GO" id="GO:0006879">
    <property type="term" value="P:intracellular iron ion homeostasis"/>
    <property type="evidence" value="ECO:0007669"/>
    <property type="project" value="TreeGrafter"/>
</dbReference>
<dbReference type="GO" id="GO:0005886">
    <property type="term" value="C:plasma membrane"/>
    <property type="evidence" value="ECO:0007669"/>
    <property type="project" value="TreeGrafter"/>
</dbReference>
<evidence type="ECO:0000256" key="2">
    <source>
        <dbReference type="ARBA" id="ARBA00006278"/>
    </source>
</evidence>
<evidence type="ECO:0000256" key="7">
    <source>
        <dbReference type="ARBA" id="ARBA00023002"/>
    </source>
</evidence>
<accession>A0AAN8F2R0</accession>
<name>A0AAN8F2R0_9EURO</name>
<keyword evidence="7" id="KW-0560">Oxidoreductase</keyword>
<feature type="transmembrane region" description="Helical" evidence="10">
    <location>
        <begin position="164"/>
        <end position="186"/>
    </location>
</feature>
<comment type="caution">
    <text evidence="13">The sequence shown here is derived from an EMBL/GenBank/DDBJ whole genome shotgun (WGS) entry which is preliminary data.</text>
</comment>
<dbReference type="PANTHER" id="PTHR32361">
    <property type="entry name" value="FERRIC/CUPRIC REDUCTASE TRANSMEMBRANE COMPONENT"/>
    <property type="match status" value="1"/>
</dbReference>
<keyword evidence="8" id="KW-0406">Ion transport</keyword>
<feature type="chain" id="PRO_5042884200" description="FAD-binding FR-type domain-containing protein" evidence="11">
    <location>
        <begin position="17"/>
        <end position="629"/>
    </location>
</feature>
<dbReference type="InterPro" id="IPR013112">
    <property type="entry name" value="FAD-bd_8"/>
</dbReference>
<protein>
    <recommendedName>
        <fullName evidence="12">FAD-binding FR-type domain-containing protein</fullName>
    </recommendedName>
</protein>
<evidence type="ECO:0000256" key="10">
    <source>
        <dbReference type="SAM" id="Phobius"/>
    </source>
</evidence>
<keyword evidence="6 10" id="KW-1133">Transmembrane helix</keyword>
<gene>
    <name evidence="13" type="ORF">OHC33_004015</name>
</gene>
<dbReference type="Proteomes" id="UP001316803">
    <property type="component" value="Unassembled WGS sequence"/>
</dbReference>
<evidence type="ECO:0000256" key="4">
    <source>
        <dbReference type="ARBA" id="ARBA00022692"/>
    </source>
</evidence>